<dbReference type="OMA" id="GEVCKSN"/>
<feature type="compositionally biased region" description="Basic and acidic residues" evidence="4">
    <location>
        <begin position="293"/>
        <end position="329"/>
    </location>
</feature>
<evidence type="ECO:0000313" key="7">
    <source>
        <dbReference type="Proteomes" id="UP000002624"/>
    </source>
</evidence>
<dbReference type="GO" id="GO:0008061">
    <property type="term" value="F:chitin binding"/>
    <property type="evidence" value="ECO:0007669"/>
    <property type="project" value="UniProtKB-UniRule"/>
</dbReference>
<gene>
    <name evidence="6" type="ORF">HCDG_02219</name>
</gene>
<dbReference type="AlphaFoldDB" id="C6H718"/>
<feature type="compositionally biased region" description="Low complexity" evidence="4">
    <location>
        <begin position="136"/>
        <end position="150"/>
    </location>
</feature>
<evidence type="ECO:0000256" key="2">
    <source>
        <dbReference type="ARBA" id="ARBA00023026"/>
    </source>
</evidence>
<evidence type="ECO:0000256" key="3">
    <source>
        <dbReference type="PROSITE-ProRule" id="PRU00261"/>
    </source>
</evidence>
<dbReference type="Gene3D" id="3.30.60.10">
    <property type="entry name" value="Endochitinase-like"/>
    <property type="match status" value="1"/>
</dbReference>
<dbReference type="InterPro" id="IPR001002">
    <property type="entry name" value="Chitin-bd_1"/>
</dbReference>
<keyword evidence="3" id="KW-1015">Disulfide bond</keyword>
<dbReference type="STRING" id="544712.C6H718"/>
<accession>C6H718</accession>
<feature type="region of interest" description="Disordered" evidence="4">
    <location>
        <begin position="73"/>
        <end position="170"/>
    </location>
</feature>
<evidence type="ECO:0000256" key="4">
    <source>
        <dbReference type="SAM" id="MobiDB-lite"/>
    </source>
</evidence>
<feature type="compositionally biased region" description="Polar residues" evidence="4">
    <location>
        <begin position="120"/>
        <end position="133"/>
    </location>
</feature>
<dbReference type="EMBL" id="GG692420">
    <property type="protein sequence ID" value="EER44189.1"/>
    <property type="molecule type" value="Genomic_DNA"/>
</dbReference>
<protein>
    <recommendedName>
        <fullName evidence="5">Chitin-binding type-1 domain-containing protein</fullName>
    </recommendedName>
</protein>
<feature type="disulfide bond" evidence="3">
    <location>
        <begin position="257"/>
        <end position="271"/>
    </location>
</feature>
<feature type="region of interest" description="Disordered" evidence="4">
    <location>
        <begin position="285"/>
        <end position="329"/>
    </location>
</feature>
<keyword evidence="1 3" id="KW-0147">Chitin-binding</keyword>
<dbReference type="Proteomes" id="UP000002624">
    <property type="component" value="Unassembled WGS sequence"/>
</dbReference>
<comment type="caution">
    <text evidence="3">Lacks conserved residue(s) required for the propagation of feature annotation.</text>
</comment>
<sequence length="329" mass="34430">MWRQRLLSPILSPGKFAEYLVDEFNKINAVCSEPPGTEPTATEVGELPSPVAKRADGVYDGALRKDCGEVCKSNNRCGPCDPDDLDPEDVTPTDTMPNNPASSTPVDFSPTKPVPELPAPSSTAPSNTFPSDSAQDDFATPEPAPTADDPTQGDSTPTKPVPPKETGRPDNATMAISVIGHVLARNLAIAAVYLDIAVQALIGVGWMRYLTVESFLGYTNCYSGSCDTSLGGVSTDGTCGPNYRGNMTCVGSAFGECCSTSGFCGSSSRHCGIAVCYSGKCEGSTNIGDGGENGDKEKEDKGGEDKSKAGKDEEDKREEVKDKDADGGD</sequence>
<keyword evidence="2" id="KW-0843">Virulence</keyword>
<evidence type="ECO:0000256" key="1">
    <source>
        <dbReference type="ARBA" id="ARBA00022669"/>
    </source>
</evidence>
<name>C6H718_AJECH</name>
<proteinExistence type="predicted"/>
<organism evidence="6 7">
    <name type="scientific">Ajellomyces capsulatus (strain H143)</name>
    <name type="common">Darling's disease fungus</name>
    <name type="synonym">Histoplasma capsulatum</name>
    <dbReference type="NCBI Taxonomy" id="544712"/>
    <lineage>
        <taxon>Eukaryota</taxon>
        <taxon>Fungi</taxon>
        <taxon>Dikarya</taxon>
        <taxon>Ascomycota</taxon>
        <taxon>Pezizomycotina</taxon>
        <taxon>Eurotiomycetes</taxon>
        <taxon>Eurotiomycetidae</taxon>
        <taxon>Onygenales</taxon>
        <taxon>Ajellomycetaceae</taxon>
        <taxon>Histoplasma</taxon>
    </lineage>
</organism>
<feature type="domain" description="Chitin-binding type-1" evidence="5">
    <location>
        <begin position="236"/>
        <end position="283"/>
    </location>
</feature>
<dbReference type="SUPFAM" id="SSF57016">
    <property type="entry name" value="Plant lectins/antimicrobial peptides"/>
    <property type="match status" value="1"/>
</dbReference>
<dbReference type="InterPro" id="IPR036861">
    <property type="entry name" value="Endochitinase-like_sf"/>
</dbReference>
<dbReference type="HOGENOM" id="CLU_860426_0_0_1"/>
<feature type="compositionally biased region" description="Polar residues" evidence="4">
    <location>
        <begin position="92"/>
        <end position="106"/>
    </location>
</feature>
<feature type="compositionally biased region" description="Acidic residues" evidence="4">
    <location>
        <begin position="81"/>
        <end position="91"/>
    </location>
</feature>
<dbReference type="PROSITE" id="PS50941">
    <property type="entry name" value="CHIT_BIND_I_2"/>
    <property type="match status" value="1"/>
</dbReference>
<evidence type="ECO:0000259" key="5">
    <source>
        <dbReference type="PROSITE" id="PS50941"/>
    </source>
</evidence>
<reference evidence="7" key="1">
    <citation type="submission" date="2009-05" db="EMBL/GenBank/DDBJ databases">
        <title>The genome sequence of Ajellomyces capsulatus strain H143.</title>
        <authorList>
            <person name="Champion M."/>
            <person name="Cuomo C.A."/>
            <person name="Ma L.-J."/>
            <person name="Henn M.R."/>
            <person name="Sil A."/>
            <person name="Goldman B."/>
            <person name="Young S.K."/>
            <person name="Kodira C.D."/>
            <person name="Zeng Q."/>
            <person name="Koehrsen M."/>
            <person name="Alvarado L."/>
            <person name="Berlin A.M."/>
            <person name="Borenstein D."/>
            <person name="Chen Z."/>
            <person name="Engels R."/>
            <person name="Freedman E."/>
            <person name="Gellesch M."/>
            <person name="Goldberg J."/>
            <person name="Griggs A."/>
            <person name="Gujja S."/>
            <person name="Heiman D.I."/>
            <person name="Hepburn T.A."/>
            <person name="Howarth C."/>
            <person name="Jen D."/>
            <person name="Larson L."/>
            <person name="Lewis B."/>
            <person name="Mehta T."/>
            <person name="Park D."/>
            <person name="Pearson M."/>
            <person name="Roberts A."/>
            <person name="Saif S."/>
            <person name="Shea T.D."/>
            <person name="Shenoy N."/>
            <person name="Sisk P."/>
            <person name="Stolte C."/>
            <person name="Sykes S."/>
            <person name="Walk T."/>
            <person name="White J."/>
            <person name="Yandava C."/>
            <person name="Klein B."/>
            <person name="McEwen J.G."/>
            <person name="Puccia R."/>
            <person name="Goldman G.H."/>
            <person name="Felipe M.S."/>
            <person name="Nino-Vega G."/>
            <person name="San-Blas G."/>
            <person name="Taylor J.W."/>
            <person name="Mendoza L."/>
            <person name="Galagan J.E."/>
            <person name="Nusbaum C."/>
            <person name="Birren B.W."/>
        </authorList>
    </citation>
    <scope>NUCLEOTIDE SEQUENCE [LARGE SCALE GENOMIC DNA]</scope>
    <source>
        <strain evidence="7">H143</strain>
    </source>
</reference>
<dbReference type="VEuPathDB" id="FungiDB:HCDG_02219"/>
<dbReference type="OrthoDB" id="5985073at2759"/>
<evidence type="ECO:0000313" key="6">
    <source>
        <dbReference type="EMBL" id="EER44189.1"/>
    </source>
</evidence>